<keyword evidence="1" id="KW-0812">Transmembrane</keyword>
<dbReference type="KEGG" id="achi:CDG60_16195"/>
<accession>A0A3B7M0T2</accession>
<keyword evidence="1" id="KW-0472">Membrane</keyword>
<reference evidence="3" key="1">
    <citation type="submission" date="2018-09" db="EMBL/GenBank/DDBJ databases">
        <title>The complete genome of Acinetobacter sp. strain WCHAc010005.</title>
        <authorList>
            <person name="Hu Y."/>
            <person name="Long H."/>
            <person name="Feng Y."/>
            <person name="Zong Z."/>
        </authorList>
    </citation>
    <scope>NUCLEOTIDE SEQUENCE [LARGE SCALE GENOMIC DNA]</scope>
    <source>
        <strain evidence="3">WCHAc010005</strain>
    </source>
</reference>
<dbReference type="Proteomes" id="UP000263753">
    <property type="component" value="Chromosome"/>
</dbReference>
<feature type="transmembrane region" description="Helical" evidence="1">
    <location>
        <begin position="83"/>
        <end position="103"/>
    </location>
</feature>
<name>A0A3B7M0T2_9GAMM</name>
<evidence type="ECO:0000313" key="2">
    <source>
        <dbReference type="EMBL" id="AXY57965.1"/>
    </source>
</evidence>
<evidence type="ECO:0000313" key="3">
    <source>
        <dbReference type="Proteomes" id="UP000263753"/>
    </source>
</evidence>
<dbReference type="EMBL" id="CP032134">
    <property type="protein sequence ID" value="AXY57965.1"/>
    <property type="molecule type" value="Genomic_DNA"/>
</dbReference>
<dbReference type="RefSeq" id="WP_087512856.1">
    <property type="nucleotide sequence ID" value="NZ_CP032134.1"/>
</dbReference>
<protein>
    <submittedName>
        <fullName evidence="2">Uncharacterized protein</fullName>
    </submittedName>
</protein>
<feature type="transmembrane region" description="Helical" evidence="1">
    <location>
        <begin position="48"/>
        <end position="71"/>
    </location>
</feature>
<proteinExistence type="predicted"/>
<keyword evidence="1" id="KW-1133">Transmembrane helix</keyword>
<sequence>MKSHHIQTVLYWIILAIAFIGIVGYEWLPSSYRGGWLFVLTLMISGALVRFGTAILIGVIAFFCVSVYFLFDLSSMLNIQRQILLLFTVMFAPLFLSAVRYNLYSTKQESSDAAAFISNYNTDLLPLRAWQNTSQEVLKVLPFLSLNYYEIIHIKITNVVLIQEMLGEHEWLVRKNKIIQVLATKNEGAVYHFASENLDEIRSIVFRQNASQEQAPLFLEALKNIDSLQFDIHSQLIETHSAQQGEAYVHTP</sequence>
<dbReference type="AlphaFoldDB" id="A0A3B7M0T2"/>
<feature type="transmembrane region" description="Helical" evidence="1">
    <location>
        <begin position="9"/>
        <end position="28"/>
    </location>
</feature>
<evidence type="ECO:0000256" key="1">
    <source>
        <dbReference type="SAM" id="Phobius"/>
    </source>
</evidence>
<organism evidence="2 3">
    <name type="scientific">Acinetobacter chinensis</name>
    <dbReference type="NCBI Taxonomy" id="2004650"/>
    <lineage>
        <taxon>Bacteria</taxon>
        <taxon>Pseudomonadati</taxon>
        <taxon>Pseudomonadota</taxon>
        <taxon>Gammaproteobacteria</taxon>
        <taxon>Moraxellales</taxon>
        <taxon>Moraxellaceae</taxon>
        <taxon>Acinetobacter</taxon>
    </lineage>
</organism>
<gene>
    <name evidence="2" type="ORF">CDG60_16195</name>
</gene>